<dbReference type="PROSITE" id="PS50905">
    <property type="entry name" value="FERRITIN_LIKE"/>
    <property type="match status" value="1"/>
</dbReference>
<dbReference type="GO" id="GO:0006950">
    <property type="term" value="P:response to stress"/>
    <property type="evidence" value="ECO:0007669"/>
    <property type="project" value="UniProtKB-ARBA"/>
</dbReference>
<evidence type="ECO:0000313" key="16">
    <source>
        <dbReference type="Proteomes" id="UP000007264"/>
    </source>
</evidence>
<evidence type="ECO:0000256" key="6">
    <source>
        <dbReference type="ARBA" id="ARBA00022723"/>
    </source>
</evidence>
<dbReference type="GO" id="GO:0004322">
    <property type="term" value="F:ferroxidase activity"/>
    <property type="evidence" value="ECO:0007669"/>
    <property type="project" value="UniProtKB-EC"/>
</dbReference>
<feature type="binding site" evidence="12">
    <location>
        <position position="96"/>
    </location>
    <ligand>
        <name>Fe cation</name>
        <dbReference type="ChEBI" id="CHEBI:24875"/>
        <label>1</label>
    </ligand>
</feature>
<dbReference type="PANTHER" id="PTHR11431:SF75">
    <property type="entry name" value="FERRITIN"/>
    <property type="match status" value="1"/>
</dbReference>
<comment type="catalytic activity">
    <reaction evidence="11 13">
        <text>4 Fe(2+) + O2 + 4 H(+) = 4 Fe(3+) + 2 H2O</text>
        <dbReference type="Rhea" id="RHEA:11148"/>
        <dbReference type="ChEBI" id="CHEBI:15377"/>
        <dbReference type="ChEBI" id="CHEBI:15378"/>
        <dbReference type="ChEBI" id="CHEBI:15379"/>
        <dbReference type="ChEBI" id="CHEBI:29033"/>
        <dbReference type="ChEBI" id="CHEBI:29034"/>
        <dbReference type="EC" id="1.16.3.1"/>
    </reaction>
</comment>
<dbReference type="Gene3D" id="1.20.1260.10">
    <property type="match status" value="1"/>
</dbReference>
<keyword evidence="3 13" id="KW-0409">Iron storage</keyword>
<comment type="function">
    <text evidence="9">Stores iron in a soluble, non-toxic, readily available form. Important for iron homeostasis. Has ferroxidase activity. Iron is taken up in the ferrous form and deposited as ferric hydroxides after oxidation.</text>
</comment>
<evidence type="ECO:0000256" key="12">
    <source>
        <dbReference type="PIRSR" id="PIRSR601519-1"/>
    </source>
</evidence>
<dbReference type="GO" id="GO:0008199">
    <property type="term" value="F:ferric iron binding"/>
    <property type="evidence" value="ECO:0007669"/>
    <property type="project" value="InterPro"/>
</dbReference>
<comment type="similarity">
    <text evidence="2 13">Belongs to the ferritin family.</text>
</comment>
<dbReference type="GO" id="GO:0006826">
    <property type="term" value="P:iron ion transport"/>
    <property type="evidence" value="ECO:0007669"/>
    <property type="project" value="InterPro"/>
</dbReference>
<dbReference type="GO" id="GO:0006879">
    <property type="term" value="P:intracellular iron ion homeostasis"/>
    <property type="evidence" value="ECO:0007669"/>
    <property type="project" value="UniProtKB-KW"/>
</dbReference>
<name>I0YP34_COCSC</name>
<comment type="function">
    <text evidence="13">Stores iron in a soluble, non-toxic, readily available form. Important for iron homeostasis. Iron is taken up in the ferrous form and deposited as ferric hydroxides after oxidation.</text>
</comment>
<dbReference type="KEGG" id="csl:COCSUDRAFT_25419"/>
<evidence type="ECO:0000256" key="4">
    <source>
        <dbReference type="ARBA" id="ARBA00022528"/>
    </source>
</evidence>
<gene>
    <name evidence="15" type="ORF">COCSUDRAFT_25419</name>
</gene>
<dbReference type="Proteomes" id="UP000007264">
    <property type="component" value="Unassembled WGS sequence"/>
</dbReference>
<evidence type="ECO:0000256" key="8">
    <source>
        <dbReference type="ARBA" id="ARBA00023004"/>
    </source>
</evidence>
<comment type="caution">
    <text evidence="15">The sequence shown here is derived from an EMBL/GenBank/DDBJ whole genome shotgun (WGS) entry which is preliminary data.</text>
</comment>
<feature type="binding site" evidence="12">
    <location>
        <position position="131"/>
    </location>
    <ligand>
        <name>Fe cation</name>
        <dbReference type="ChEBI" id="CHEBI:24875"/>
        <label>1</label>
    </ligand>
</feature>
<evidence type="ECO:0000256" key="9">
    <source>
        <dbReference type="ARBA" id="ARBA00025111"/>
    </source>
</evidence>
<dbReference type="FunFam" id="1.20.1260.10:FF:000006">
    <property type="entry name" value="Ferritin"/>
    <property type="match status" value="1"/>
</dbReference>
<sequence length="252" mass="28220">MAAFAASSLPVAVPLQGASTKRLIGAATSRKTQLARPTTTCMATKKESAEIIFSPFQEVKPELAAVSKVDNSVESFARSHYEVSCEVALNEQINVEYNISYIYHSLYAFFDRDNVGLPGFAEYFRKSSEEEREHAEKLMVQQNRRGGRVKLHSILLPETEFNHKDKGDALYAMELALSLEKLNFTKLRELHRVACNAEDAQLADFIEGHFLQEQAEAIKTVSEYVSQLRRVGKGLGVFEFDKYLTEQDGAAA</sequence>
<dbReference type="RefSeq" id="XP_005644697.1">
    <property type="nucleotide sequence ID" value="XM_005644640.1"/>
</dbReference>
<protein>
    <recommendedName>
        <fullName evidence="13">Ferritin</fullName>
        <ecNumber evidence="13">1.16.3.1</ecNumber>
    </recommendedName>
</protein>
<keyword evidence="5" id="KW-0934">Plastid</keyword>
<evidence type="ECO:0000313" key="15">
    <source>
        <dbReference type="EMBL" id="EIE20153.1"/>
    </source>
</evidence>
<comment type="subunit">
    <text evidence="10">Oligomer of 24 subunits. There are two types of subunits: L (light) chain and H (heavy) chain. The major chain can be light or heavy, depending on the species and tissue type. The functional molecule forms a roughly spherical shell with a diameter of 12 nm and contains a central cavity into which the insoluble mineral iron core is deposited.</text>
</comment>
<dbReference type="EMBL" id="AGSI01000016">
    <property type="protein sequence ID" value="EIE20153.1"/>
    <property type="molecule type" value="Genomic_DNA"/>
</dbReference>
<accession>I0YP34</accession>
<evidence type="ECO:0000259" key="14">
    <source>
        <dbReference type="PROSITE" id="PS50905"/>
    </source>
</evidence>
<dbReference type="Pfam" id="PF00210">
    <property type="entry name" value="Ferritin"/>
    <property type="match status" value="1"/>
</dbReference>
<keyword evidence="16" id="KW-1185">Reference proteome</keyword>
<dbReference type="GO" id="GO:0008198">
    <property type="term" value="F:ferrous iron binding"/>
    <property type="evidence" value="ECO:0007669"/>
    <property type="project" value="TreeGrafter"/>
</dbReference>
<dbReference type="InterPro" id="IPR008331">
    <property type="entry name" value="Ferritin_DPS_dom"/>
</dbReference>
<proteinExistence type="inferred from homology"/>
<keyword evidence="6 12" id="KW-0479">Metal-binding</keyword>
<dbReference type="InterPro" id="IPR001519">
    <property type="entry name" value="Ferritin"/>
</dbReference>
<feature type="binding site" evidence="12">
    <location>
        <position position="214"/>
    </location>
    <ligand>
        <name>Fe cation</name>
        <dbReference type="ChEBI" id="CHEBI:24875"/>
        <label>1</label>
    </ligand>
</feature>
<evidence type="ECO:0000256" key="2">
    <source>
        <dbReference type="ARBA" id="ARBA00007513"/>
    </source>
</evidence>
<keyword evidence="7 13" id="KW-0560">Oxidoreductase</keyword>
<dbReference type="PROSITE" id="PS00204">
    <property type="entry name" value="FERRITIN_2"/>
    <property type="match status" value="1"/>
</dbReference>
<keyword evidence="8 12" id="KW-0408">Iron</keyword>
<dbReference type="eggNOG" id="KOG2332">
    <property type="taxonomic scope" value="Eukaryota"/>
</dbReference>
<evidence type="ECO:0000256" key="11">
    <source>
        <dbReference type="ARBA" id="ARBA00047990"/>
    </source>
</evidence>
<dbReference type="OrthoDB" id="186462at2759"/>
<keyword evidence="4" id="KW-0150">Chloroplast</keyword>
<dbReference type="CDD" id="cd01056">
    <property type="entry name" value="Euk_Ferritin"/>
    <property type="match status" value="1"/>
</dbReference>
<dbReference type="InterPro" id="IPR012347">
    <property type="entry name" value="Ferritin-like"/>
</dbReference>
<dbReference type="GO" id="GO:0009507">
    <property type="term" value="C:chloroplast"/>
    <property type="evidence" value="ECO:0007669"/>
    <property type="project" value="UniProtKB-SubCell"/>
</dbReference>
<evidence type="ECO:0000256" key="5">
    <source>
        <dbReference type="ARBA" id="ARBA00022640"/>
    </source>
</evidence>
<dbReference type="GeneID" id="17038129"/>
<evidence type="ECO:0000256" key="1">
    <source>
        <dbReference type="ARBA" id="ARBA00004229"/>
    </source>
</evidence>
<dbReference type="PANTHER" id="PTHR11431">
    <property type="entry name" value="FERRITIN"/>
    <property type="match status" value="1"/>
</dbReference>
<evidence type="ECO:0000256" key="7">
    <source>
        <dbReference type="ARBA" id="ARBA00023002"/>
    </source>
</evidence>
<feature type="domain" description="Ferritin-like diiron" evidence="14">
    <location>
        <begin position="79"/>
        <end position="232"/>
    </location>
</feature>
<dbReference type="InterPro" id="IPR009040">
    <property type="entry name" value="Ferritin-like_diiron"/>
</dbReference>
<feature type="binding site" evidence="12">
    <location>
        <position position="134"/>
    </location>
    <ligand>
        <name>Fe cation</name>
        <dbReference type="ChEBI" id="CHEBI:24875"/>
        <label>1</label>
    </ligand>
</feature>
<dbReference type="InterPro" id="IPR009078">
    <property type="entry name" value="Ferritin-like_SF"/>
</dbReference>
<dbReference type="InterPro" id="IPR014034">
    <property type="entry name" value="Ferritin_CS"/>
</dbReference>
<dbReference type="EC" id="1.16.3.1" evidence="13"/>
<dbReference type="AlphaFoldDB" id="I0YP34"/>
<reference evidence="15 16" key="1">
    <citation type="journal article" date="2012" name="Genome Biol.">
        <title>The genome of the polar eukaryotic microalga coccomyxa subellipsoidea reveals traits of cold adaptation.</title>
        <authorList>
            <person name="Blanc G."/>
            <person name="Agarkova I."/>
            <person name="Grimwood J."/>
            <person name="Kuo A."/>
            <person name="Brueggeman A."/>
            <person name="Dunigan D."/>
            <person name="Gurnon J."/>
            <person name="Ladunga I."/>
            <person name="Lindquist E."/>
            <person name="Lucas S."/>
            <person name="Pangilinan J."/>
            <person name="Proschold T."/>
            <person name="Salamov A."/>
            <person name="Schmutz J."/>
            <person name="Weeks D."/>
            <person name="Yamada T."/>
            <person name="Claverie J.M."/>
            <person name="Grigoriev I."/>
            <person name="Van Etten J."/>
            <person name="Lomsadze A."/>
            <person name="Borodovsky M."/>
        </authorList>
    </citation>
    <scope>NUCLEOTIDE SEQUENCE [LARGE SCALE GENOMIC DNA]</scope>
    <source>
        <strain evidence="15 16">C-169</strain>
    </source>
</reference>
<evidence type="ECO:0000256" key="3">
    <source>
        <dbReference type="ARBA" id="ARBA00022434"/>
    </source>
</evidence>
<feature type="binding site" evidence="12">
    <location>
        <position position="180"/>
    </location>
    <ligand>
        <name>Fe cation</name>
        <dbReference type="ChEBI" id="CHEBI:24875"/>
        <label>1</label>
    </ligand>
</feature>
<dbReference type="PROSITE" id="PS00540">
    <property type="entry name" value="FERRITIN_1"/>
    <property type="match status" value="1"/>
</dbReference>
<evidence type="ECO:0000256" key="10">
    <source>
        <dbReference type="ARBA" id="ARBA00026060"/>
    </source>
</evidence>
<evidence type="ECO:0000256" key="13">
    <source>
        <dbReference type="RuleBase" id="RU361145"/>
    </source>
</evidence>
<comment type="subcellular location">
    <subcellularLocation>
        <location evidence="1">Plastid</location>
        <location evidence="1">Chloroplast</location>
    </subcellularLocation>
</comment>
<dbReference type="SUPFAM" id="SSF47240">
    <property type="entry name" value="Ferritin-like"/>
    <property type="match status" value="1"/>
</dbReference>
<organism evidence="15 16">
    <name type="scientific">Coccomyxa subellipsoidea (strain C-169)</name>
    <name type="common">Green microalga</name>
    <dbReference type="NCBI Taxonomy" id="574566"/>
    <lineage>
        <taxon>Eukaryota</taxon>
        <taxon>Viridiplantae</taxon>
        <taxon>Chlorophyta</taxon>
        <taxon>core chlorophytes</taxon>
        <taxon>Trebouxiophyceae</taxon>
        <taxon>Trebouxiophyceae incertae sedis</taxon>
        <taxon>Coccomyxaceae</taxon>
        <taxon>Coccomyxa</taxon>
        <taxon>Coccomyxa subellipsoidea</taxon>
    </lineage>
</organism>